<evidence type="ECO:0000256" key="12">
    <source>
        <dbReference type="ARBA" id="ARBA00022741"/>
    </source>
</evidence>
<evidence type="ECO:0000256" key="7">
    <source>
        <dbReference type="ARBA" id="ARBA00022614"/>
    </source>
</evidence>
<dbReference type="PANTHER" id="PTHR48056">
    <property type="entry name" value="LRR RECEPTOR-LIKE SERINE/THREONINE-PROTEIN KINASE-RELATED"/>
    <property type="match status" value="1"/>
</dbReference>
<name>A0A7N0U380_KALFE</name>
<dbReference type="PANTHER" id="PTHR48056:SF89">
    <property type="entry name" value="OS06G0585982 PROTEIN"/>
    <property type="match status" value="1"/>
</dbReference>
<feature type="binding site" evidence="21">
    <location>
        <position position="552"/>
    </location>
    <ligand>
        <name>ATP</name>
        <dbReference type="ChEBI" id="CHEBI:30616"/>
    </ligand>
</feature>
<feature type="domain" description="Protein kinase" evidence="23">
    <location>
        <begin position="521"/>
        <end position="790"/>
    </location>
</feature>
<evidence type="ECO:0000256" key="21">
    <source>
        <dbReference type="PROSITE-ProRule" id="PRU10141"/>
    </source>
</evidence>
<evidence type="ECO:0000256" key="13">
    <source>
        <dbReference type="ARBA" id="ARBA00022777"/>
    </source>
</evidence>
<keyword evidence="8" id="KW-0808">Transferase</keyword>
<dbReference type="FunFam" id="3.30.200.20:FF:000432">
    <property type="entry name" value="LRR receptor-like serine/threonine-protein kinase EFR"/>
    <property type="match status" value="1"/>
</dbReference>
<keyword evidence="16 22" id="KW-0472">Membrane</keyword>
<evidence type="ECO:0000256" key="11">
    <source>
        <dbReference type="ARBA" id="ARBA00022737"/>
    </source>
</evidence>
<evidence type="ECO:0000313" key="24">
    <source>
        <dbReference type="EnsemblPlants" id="Kaladp0053s0263.1.v1.1"/>
    </source>
</evidence>
<evidence type="ECO:0000313" key="25">
    <source>
        <dbReference type="Proteomes" id="UP000594263"/>
    </source>
</evidence>
<dbReference type="Gramene" id="Kaladp0053s0263.1.v1.1">
    <property type="protein sequence ID" value="Kaladp0053s0263.1.v1.1"/>
    <property type="gene ID" value="Kaladp0053s0263.v1.1"/>
</dbReference>
<dbReference type="GO" id="GO:0033612">
    <property type="term" value="F:receptor serine/threonine kinase binding"/>
    <property type="evidence" value="ECO:0007669"/>
    <property type="project" value="TreeGrafter"/>
</dbReference>
<evidence type="ECO:0000256" key="3">
    <source>
        <dbReference type="ARBA" id="ARBA00012513"/>
    </source>
</evidence>
<dbReference type="GO" id="GO:0005524">
    <property type="term" value="F:ATP binding"/>
    <property type="evidence" value="ECO:0007669"/>
    <property type="project" value="UniProtKB-UniRule"/>
</dbReference>
<dbReference type="SUPFAM" id="SSF56112">
    <property type="entry name" value="Protein kinase-like (PK-like)"/>
    <property type="match status" value="1"/>
</dbReference>
<keyword evidence="15 22" id="KW-1133">Transmembrane helix</keyword>
<proteinExistence type="predicted"/>
<dbReference type="PROSITE" id="PS00108">
    <property type="entry name" value="PROTEIN_KINASE_ST"/>
    <property type="match status" value="1"/>
</dbReference>
<keyword evidence="7" id="KW-0433">Leucine-rich repeat</keyword>
<keyword evidence="6" id="KW-0597">Phosphoprotein</keyword>
<dbReference type="Pfam" id="PF07714">
    <property type="entry name" value="PK_Tyr_Ser-Thr"/>
    <property type="match status" value="1"/>
</dbReference>
<evidence type="ECO:0000256" key="17">
    <source>
        <dbReference type="ARBA" id="ARBA00023170"/>
    </source>
</evidence>
<reference evidence="24" key="1">
    <citation type="submission" date="2021-01" db="UniProtKB">
        <authorList>
            <consortium name="EnsemblPlants"/>
        </authorList>
    </citation>
    <scope>IDENTIFICATION</scope>
</reference>
<evidence type="ECO:0000259" key="23">
    <source>
        <dbReference type="PROSITE" id="PS50011"/>
    </source>
</evidence>
<dbReference type="AlphaFoldDB" id="A0A7N0U380"/>
<dbReference type="InterPro" id="IPR000719">
    <property type="entry name" value="Prot_kinase_dom"/>
</dbReference>
<evidence type="ECO:0000256" key="10">
    <source>
        <dbReference type="ARBA" id="ARBA00022729"/>
    </source>
</evidence>
<dbReference type="Gene3D" id="3.30.200.20">
    <property type="entry name" value="Phosphorylase Kinase, domain 1"/>
    <property type="match status" value="1"/>
</dbReference>
<keyword evidence="17" id="KW-0675">Receptor</keyword>
<dbReference type="Gene3D" id="3.80.10.10">
    <property type="entry name" value="Ribonuclease Inhibitor"/>
    <property type="match status" value="2"/>
</dbReference>
<dbReference type="Proteomes" id="UP000594263">
    <property type="component" value="Unplaced"/>
</dbReference>
<keyword evidence="13" id="KW-0418">Kinase</keyword>
<comment type="subcellular location">
    <subcellularLocation>
        <location evidence="1">Cell membrane</location>
        <topology evidence="1">Single-pass membrane protein</topology>
    </subcellularLocation>
    <subcellularLocation>
        <location evidence="2">Membrane</location>
        <topology evidence="2">Single-pass type I membrane protein</topology>
    </subcellularLocation>
</comment>
<dbReference type="PRINTS" id="PR00019">
    <property type="entry name" value="LEURICHRPT"/>
</dbReference>
<dbReference type="InterPro" id="IPR008271">
    <property type="entry name" value="Ser/Thr_kinase_AS"/>
</dbReference>
<organism evidence="24 25">
    <name type="scientific">Kalanchoe fedtschenkoi</name>
    <name type="common">Lavender scallops</name>
    <name type="synonym">South American air plant</name>
    <dbReference type="NCBI Taxonomy" id="63787"/>
    <lineage>
        <taxon>Eukaryota</taxon>
        <taxon>Viridiplantae</taxon>
        <taxon>Streptophyta</taxon>
        <taxon>Embryophyta</taxon>
        <taxon>Tracheophyta</taxon>
        <taxon>Spermatophyta</taxon>
        <taxon>Magnoliopsida</taxon>
        <taxon>eudicotyledons</taxon>
        <taxon>Gunneridae</taxon>
        <taxon>Pentapetalae</taxon>
        <taxon>Saxifragales</taxon>
        <taxon>Crassulaceae</taxon>
        <taxon>Kalanchoe</taxon>
    </lineage>
</organism>
<dbReference type="Gene3D" id="1.10.510.10">
    <property type="entry name" value="Transferase(Phosphotransferase) domain 1"/>
    <property type="match status" value="1"/>
</dbReference>
<dbReference type="InterPro" id="IPR011009">
    <property type="entry name" value="Kinase-like_dom_sf"/>
</dbReference>
<evidence type="ECO:0000256" key="16">
    <source>
        <dbReference type="ARBA" id="ARBA00023136"/>
    </source>
</evidence>
<evidence type="ECO:0000256" key="4">
    <source>
        <dbReference type="ARBA" id="ARBA00022475"/>
    </source>
</evidence>
<protein>
    <recommendedName>
        <fullName evidence="3">non-specific serine/threonine protein kinase</fullName>
        <ecNumber evidence="3">2.7.11.1</ecNumber>
    </recommendedName>
</protein>
<dbReference type="FunFam" id="3.80.10.10:FF:000288">
    <property type="entry name" value="LRR receptor-like serine/threonine-protein kinase EFR"/>
    <property type="match status" value="1"/>
</dbReference>
<dbReference type="GO" id="GO:0004674">
    <property type="term" value="F:protein serine/threonine kinase activity"/>
    <property type="evidence" value="ECO:0007669"/>
    <property type="project" value="UniProtKB-KW"/>
</dbReference>
<keyword evidence="18" id="KW-0325">Glycoprotein</keyword>
<evidence type="ECO:0000256" key="20">
    <source>
        <dbReference type="ARBA" id="ARBA00048679"/>
    </source>
</evidence>
<dbReference type="SUPFAM" id="SSF52047">
    <property type="entry name" value="RNI-like"/>
    <property type="match status" value="1"/>
</dbReference>
<dbReference type="InterPro" id="IPR050647">
    <property type="entry name" value="Plant_LRR-RLKs"/>
</dbReference>
<evidence type="ECO:0000256" key="1">
    <source>
        <dbReference type="ARBA" id="ARBA00004162"/>
    </source>
</evidence>
<keyword evidence="11" id="KW-0677">Repeat</keyword>
<evidence type="ECO:0000256" key="5">
    <source>
        <dbReference type="ARBA" id="ARBA00022527"/>
    </source>
</evidence>
<keyword evidence="4" id="KW-1003">Cell membrane</keyword>
<feature type="transmembrane region" description="Helical" evidence="22">
    <location>
        <begin position="466"/>
        <end position="488"/>
    </location>
</feature>
<evidence type="ECO:0000256" key="14">
    <source>
        <dbReference type="ARBA" id="ARBA00022840"/>
    </source>
</evidence>
<dbReference type="FunFam" id="1.10.510.10:FF:000358">
    <property type="entry name" value="Putative leucine-rich repeat receptor-like serine/threonine-protein kinase"/>
    <property type="match status" value="1"/>
</dbReference>
<dbReference type="OMA" id="QRSEYDG"/>
<dbReference type="Pfam" id="PF13855">
    <property type="entry name" value="LRR_8"/>
    <property type="match status" value="2"/>
</dbReference>
<dbReference type="InterPro" id="IPR032675">
    <property type="entry name" value="LRR_dom_sf"/>
</dbReference>
<dbReference type="GO" id="GO:0005886">
    <property type="term" value="C:plasma membrane"/>
    <property type="evidence" value="ECO:0007669"/>
    <property type="project" value="UniProtKB-SubCell"/>
</dbReference>
<dbReference type="Pfam" id="PF00560">
    <property type="entry name" value="LRR_1"/>
    <property type="match status" value="5"/>
</dbReference>
<evidence type="ECO:0000256" key="2">
    <source>
        <dbReference type="ARBA" id="ARBA00004479"/>
    </source>
</evidence>
<evidence type="ECO:0000256" key="19">
    <source>
        <dbReference type="ARBA" id="ARBA00047899"/>
    </source>
</evidence>
<keyword evidence="12 21" id="KW-0547">Nucleotide-binding</keyword>
<dbReference type="PROSITE" id="PS50011">
    <property type="entry name" value="PROTEIN_KINASE_DOM"/>
    <property type="match status" value="1"/>
</dbReference>
<dbReference type="InterPro" id="IPR017441">
    <property type="entry name" value="Protein_kinase_ATP_BS"/>
</dbReference>
<evidence type="ECO:0000256" key="18">
    <source>
        <dbReference type="ARBA" id="ARBA00023180"/>
    </source>
</evidence>
<keyword evidence="10" id="KW-0732">Signal</keyword>
<dbReference type="SMART" id="SM00220">
    <property type="entry name" value="S_TKc"/>
    <property type="match status" value="1"/>
</dbReference>
<sequence>MPSFLTNFSSLIELDLSDNHFYGEIRNSLQGLTDLTFLSLGLNNFSGSISSLYNMSSLGKLEIAINHFSGTLAQDMGVSFPKASALDFSYNNFTGAIPSSISNISGLIYFQVYTNSMTGRVPDNLGRLKHLRILQLARNHFGNSEESNDLSFFGSLTNCTKLEYLILNDNRFGGSLPDSIVNFSSSLYFLSLYNNYITGRIPEAIGELSGLSVIRFKGNLLTGVIPNSLGKLGNISKLDLSGNNLDGGIPSSIGNLKNLLELQLQGNSLNGTVPSTLGNCEGMEYIDISSNHLTGNLLEDSIISMSSGFRNLWYCDISRNSFGGIFPLVSGKLGVLRALYVSYNNFSGQIPTDLGEAVQLEYLAMAANSFDGSIPESLGRLKSLVKLDLSSNNLSGTIPKDLASIDSLRNLNLSFNKLEGEVPFFKNVSAVSVVGNSGLCGGNPELHLQTCKHNLSKQGGILSRKGVIAISVSALASFSLFVIVCIFFRGRRKHKQDEVGSLAEGYKRVTYSELFKATDGFAESNLIGTGSFGDVYKAVILDQNERKPVAVKVLKLSDHRAAESFTAECKVLKRIRHRNLLSIVTACSSLDSKGNDFKALVFDFMSNGNLHDWLHSGDYSQVDPGRVLTLAKRLEIAIDVGCALDYLHNGCETPIVHCDLKPSNILLDEDMVAHVGAFGLAKLLLGDSSGGESMSTALKGSIGYVAPEYGMGAVISPPGDTYSYGILLLELITGRRPTDDMPSNEMSLRSFCERALTENIEEVVDRCLVNEMQRNPEQIKLQFLSLMVSFTEVGISCAAESSGDRMDVQSAVNRLKGLKEKHDRVC</sequence>
<keyword evidence="25" id="KW-1185">Reference proteome</keyword>
<evidence type="ECO:0000256" key="9">
    <source>
        <dbReference type="ARBA" id="ARBA00022692"/>
    </source>
</evidence>
<evidence type="ECO:0000256" key="6">
    <source>
        <dbReference type="ARBA" id="ARBA00022553"/>
    </source>
</evidence>
<evidence type="ECO:0000256" key="15">
    <source>
        <dbReference type="ARBA" id="ARBA00022989"/>
    </source>
</evidence>
<keyword evidence="14 21" id="KW-0067">ATP-binding</keyword>
<evidence type="ECO:0000256" key="22">
    <source>
        <dbReference type="SAM" id="Phobius"/>
    </source>
</evidence>
<dbReference type="PROSITE" id="PS00107">
    <property type="entry name" value="PROTEIN_KINASE_ATP"/>
    <property type="match status" value="1"/>
</dbReference>
<keyword evidence="5" id="KW-0723">Serine/threonine-protein kinase</keyword>
<dbReference type="InterPro" id="IPR001611">
    <property type="entry name" value="Leu-rich_rpt"/>
</dbReference>
<keyword evidence="9 22" id="KW-0812">Transmembrane</keyword>
<dbReference type="EnsemblPlants" id="Kaladp0053s0263.1.v1.1">
    <property type="protein sequence ID" value="Kaladp0053s0263.1.v1.1"/>
    <property type="gene ID" value="Kaladp0053s0263.v1.1"/>
</dbReference>
<comment type="catalytic activity">
    <reaction evidence="19">
        <text>L-threonyl-[protein] + ATP = O-phospho-L-threonyl-[protein] + ADP + H(+)</text>
        <dbReference type="Rhea" id="RHEA:46608"/>
        <dbReference type="Rhea" id="RHEA-COMP:11060"/>
        <dbReference type="Rhea" id="RHEA-COMP:11605"/>
        <dbReference type="ChEBI" id="CHEBI:15378"/>
        <dbReference type="ChEBI" id="CHEBI:30013"/>
        <dbReference type="ChEBI" id="CHEBI:30616"/>
        <dbReference type="ChEBI" id="CHEBI:61977"/>
        <dbReference type="ChEBI" id="CHEBI:456216"/>
        <dbReference type="EC" id="2.7.11.1"/>
    </reaction>
</comment>
<comment type="catalytic activity">
    <reaction evidence="20">
        <text>L-seryl-[protein] + ATP = O-phospho-L-seryl-[protein] + ADP + H(+)</text>
        <dbReference type="Rhea" id="RHEA:17989"/>
        <dbReference type="Rhea" id="RHEA-COMP:9863"/>
        <dbReference type="Rhea" id="RHEA-COMP:11604"/>
        <dbReference type="ChEBI" id="CHEBI:15378"/>
        <dbReference type="ChEBI" id="CHEBI:29999"/>
        <dbReference type="ChEBI" id="CHEBI:30616"/>
        <dbReference type="ChEBI" id="CHEBI:83421"/>
        <dbReference type="ChEBI" id="CHEBI:456216"/>
        <dbReference type="EC" id="2.7.11.1"/>
    </reaction>
</comment>
<accession>A0A7N0U380</accession>
<dbReference type="EC" id="2.7.11.1" evidence="3"/>
<evidence type="ECO:0000256" key="8">
    <source>
        <dbReference type="ARBA" id="ARBA00022679"/>
    </source>
</evidence>
<dbReference type="InterPro" id="IPR001245">
    <property type="entry name" value="Ser-Thr/Tyr_kinase_cat_dom"/>
</dbReference>